<keyword evidence="2" id="KW-1185">Reference proteome</keyword>
<dbReference type="Proteomes" id="UP001215598">
    <property type="component" value="Unassembled WGS sequence"/>
</dbReference>
<evidence type="ECO:0000313" key="1">
    <source>
        <dbReference type="EMBL" id="KAJ7727229.1"/>
    </source>
</evidence>
<sequence length="119" mass="13754">MFPEDAFEDEHSSKPSFLNAYFTKLNFVLTSVDRLDGVVSHGLGEIAWFWQLFNEMLDDPEKYISFAESIGSACDCIEEGFFRHEFYQCWEHEDLSVAKVHPILDEGHAQMKKALSNEL</sequence>
<protein>
    <submittedName>
        <fullName evidence="1">Uncharacterized protein</fullName>
    </submittedName>
</protein>
<dbReference type="EMBL" id="JARKIB010000181">
    <property type="protein sequence ID" value="KAJ7727229.1"/>
    <property type="molecule type" value="Genomic_DNA"/>
</dbReference>
<gene>
    <name evidence="1" type="ORF">B0H16DRAFT_1471031</name>
</gene>
<dbReference type="AlphaFoldDB" id="A0AAD7MPQ5"/>
<name>A0AAD7MPQ5_9AGAR</name>
<evidence type="ECO:0000313" key="2">
    <source>
        <dbReference type="Proteomes" id="UP001215598"/>
    </source>
</evidence>
<comment type="caution">
    <text evidence="1">The sequence shown here is derived from an EMBL/GenBank/DDBJ whole genome shotgun (WGS) entry which is preliminary data.</text>
</comment>
<reference evidence="1" key="1">
    <citation type="submission" date="2023-03" db="EMBL/GenBank/DDBJ databases">
        <title>Massive genome expansion in bonnet fungi (Mycena s.s.) driven by repeated elements and novel gene families across ecological guilds.</title>
        <authorList>
            <consortium name="Lawrence Berkeley National Laboratory"/>
            <person name="Harder C.B."/>
            <person name="Miyauchi S."/>
            <person name="Viragh M."/>
            <person name="Kuo A."/>
            <person name="Thoen E."/>
            <person name="Andreopoulos B."/>
            <person name="Lu D."/>
            <person name="Skrede I."/>
            <person name="Drula E."/>
            <person name="Henrissat B."/>
            <person name="Morin E."/>
            <person name="Kohler A."/>
            <person name="Barry K."/>
            <person name="LaButti K."/>
            <person name="Morin E."/>
            <person name="Salamov A."/>
            <person name="Lipzen A."/>
            <person name="Mereny Z."/>
            <person name="Hegedus B."/>
            <person name="Baldrian P."/>
            <person name="Stursova M."/>
            <person name="Weitz H."/>
            <person name="Taylor A."/>
            <person name="Grigoriev I.V."/>
            <person name="Nagy L.G."/>
            <person name="Martin F."/>
            <person name="Kauserud H."/>
        </authorList>
    </citation>
    <scope>NUCLEOTIDE SEQUENCE</scope>
    <source>
        <strain evidence="1">CBHHK182m</strain>
    </source>
</reference>
<proteinExistence type="predicted"/>
<organism evidence="1 2">
    <name type="scientific">Mycena metata</name>
    <dbReference type="NCBI Taxonomy" id="1033252"/>
    <lineage>
        <taxon>Eukaryota</taxon>
        <taxon>Fungi</taxon>
        <taxon>Dikarya</taxon>
        <taxon>Basidiomycota</taxon>
        <taxon>Agaricomycotina</taxon>
        <taxon>Agaricomycetes</taxon>
        <taxon>Agaricomycetidae</taxon>
        <taxon>Agaricales</taxon>
        <taxon>Marasmiineae</taxon>
        <taxon>Mycenaceae</taxon>
        <taxon>Mycena</taxon>
    </lineage>
</organism>
<accession>A0AAD7MPQ5</accession>